<sequence>MYKIDDEFRPRGRVFMKAQRENNPGGSSYAVVSRSSSRASGGGSVGRGPAITTNLDDSSLRFRHEILNEKVIEATVTELPDVIDDINRDHWRALPSSLAYGNELVVATPRGDPGGTVVSEVTRNKRLSTEVLGSTLETTKSSQRAADGHRRMTTHIVRKITTLTRAEEQEQADNMIRQNRDVKTTEI</sequence>
<dbReference type="VEuPathDB" id="VectorBase:AMAM019764"/>
<evidence type="ECO:0000313" key="3">
    <source>
        <dbReference type="Proteomes" id="UP000075901"/>
    </source>
</evidence>
<reference evidence="3" key="1">
    <citation type="submission" date="2013-09" db="EMBL/GenBank/DDBJ databases">
        <title>The Genome Sequence of Anopheles maculatus species B.</title>
        <authorList>
            <consortium name="The Broad Institute Genomics Platform"/>
            <person name="Neafsey D.E."/>
            <person name="Besansky N."/>
            <person name="Howell P."/>
            <person name="Walton C."/>
            <person name="Young S.K."/>
            <person name="Zeng Q."/>
            <person name="Gargeya S."/>
            <person name="Fitzgerald M."/>
            <person name="Haas B."/>
            <person name="Abouelleil A."/>
            <person name="Allen A.W."/>
            <person name="Alvarado L."/>
            <person name="Arachchi H.M."/>
            <person name="Berlin A.M."/>
            <person name="Chapman S.B."/>
            <person name="Gainer-Dewar J."/>
            <person name="Goldberg J."/>
            <person name="Griggs A."/>
            <person name="Gujja S."/>
            <person name="Hansen M."/>
            <person name="Howarth C."/>
            <person name="Imamovic A."/>
            <person name="Ireland A."/>
            <person name="Larimer J."/>
            <person name="McCowan C."/>
            <person name="Murphy C."/>
            <person name="Pearson M."/>
            <person name="Poon T.W."/>
            <person name="Priest M."/>
            <person name="Roberts A."/>
            <person name="Saif S."/>
            <person name="Shea T."/>
            <person name="Sisk P."/>
            <person name="Sykes S."/>
            <person name="Wortman J."/>
            <person name="Nusbaum C."/>
            <person name="Birren B."/>
        </authorList>
    </citation>
    <scope>NUCLEOTIDE SEQUENCE [LARGE SCALE GENOMIC DNA]</scope>
    <source>
        <strain evidence="3">maculatus3</strain>
    </source>
</reference>
<accession>A0A182T514</accession>
<protein>
    <submittedName>
        <fullName evidence="2">Uncharacterized protein</fullName>
    </submittedName>
</protein>
<evidence type="ECO:0000313" key="2">
    <source>
        <dbReference type="EnsemblMetazoa" id="AMAM019764-PA"/>
    </source>
</evidence>
<keyword evidence="3" id="KW-1185">Reference proteome</keyword>
<name>A0A182T514_9DIPT</name>
<feature type="compositionally biased region" description="Basic and acidic residues" evidence="1">
    <location>
        <begin position="178"/>
        <end position="187"/>
    </location>
</feature>
<proteinExistence type="predicted"/>
<reference evidence="2" key="2">
    <citation type="submission" date="2020-05" db="UniProtKB">
        <authorList>
            <consortium name="EnsemblMetazoa"/>
        </authorList>
    </citation>
    <scope>IDENTIFICATION</scope>
    <source>
        <strain evidence="2">maculatus3</strain>
    </source>
</reference>
<evidence type="ECO:0000256" key="1">
    <source>
        <dbReference type="SAM" id="MobiDB-lite"/>
    </source>
</evidence>
<feature type="compositionally biased region" description="Low complexity" evidence="1">
    <location>
        <begin position="25"/>
        <end position="39"/>
    </location>
</feature>
<feature type="region of interest" description="Disordered" evidence="1">
    <location>
        <begin position="19"/>
        <end position="51"/>
    </location>
</feature>
<feature type="region of interest" description="Disordered" evidence="1">
    <location>
        <begin position="168"/>
        <end position="187"/>
    </location>
</feature>
<dbReference type="AlphaFoldDB" id="A0A182T514"/>
<organism evidence="2 3">
    <name type="scientific">Anopheles maculatus</name>
    <dbReference type="NCBI Taxonomy" id="74869"/>
    <lineage>
        <taxon>Eukaryota</taxon>
        <taxon>Metazoa</taxon>
        <taxon>Ecdysozoa</taxon>
        <taxon>Arthropoda</taxon>
        <taxon>Hexapoda</taxon>
        <taxon>Insecta</taxon>
        <taxon>Pterygota</taxon>
        <taxon>Neoptera</taxon>
        <taxon>Endopterygota</taxon>
        <taxon>Diptera</taxon>
        <taxon>Nematocera</taxon>
        <taxon>Culicoidea</taxon>
        <taxon>Culicidae</taxon>
        <taxon>Anophelinae</taxon>
        <taxon>Anopheles</taxon>
        <taxon>Anopheles maculatus group</taxon>
    </lineage>
</organism>
<dbReference type="EnsemblMetazoa" id="AMAM019764-RA">
    <property type="protein sequence ID" value="AMAM019764-PA"/>
    <property type="gene ID" value="AMAM019764"/>
</dbReference>
<dbReference type="Proteomes" id="UP000075901">
    <property type="component" value="Unassembled WGS sequence"/>
</dbReference>